<accession>A0A1U7CK04</accession>
<dbReference type="PROSITE" id="PS00211">
    <property type="entry name" value="ABC_TRANSPORTER_1"/>
    <property type="match status" value="1"/>
</dbReference>
<evidence type="ECO:0000259" key="8">
    <source>
        <dbReference type="PROSITE" id="PS50893"/>
    </source>
</evidence>
<dbReference type="Pfam" id="PF00664">
    <property type="entry name" value="ABC_membrane"/>
    <property type="match status" value="1"/>
</dbReference>
<dbReference type="InterPro" id="IPR003593">
    <property type="entry name" value="AAA+_ATPase"/>
</dbReference>
<dbReference type="GO" id="GO:0015421">
    <property type="term" value="F:ABC-type oligopeptide transporter activity"/>
    <property type="evidence" value="ECO:0007669"/>
    <property type="project" value="TreeGrafter"/>
</dbReference>
<keyword evidence="5 7" id="KW-1133">Transmembrane helix</keyword>
<dbReference type="KEGG" id="pbor:BSF38_00675"/>
<dbReference type="SUPFAM" id="SSF90123">
    <property type="entry name" value="ABC transporter transmembrane region"/>
    <property type="match status" value="1"/>
</dbReference>
<gene>
    <name evidence="10" type="ORF">BSF38_00675</name>
</gene>
<feature type="domain" description="ABC transmembrane type-1" evidence="9">
    <location>
        <begin position="19"/>
        <end position="301"/>
    </location>
</feature>
<dbReference type="InterPro" id="IPR011527">
    <property type="entry name" value="ABC1_TM_dom"/>
</dbReference>
<feature type="transmembrane region" description="Helical" evidence="7">
    <location>
        <begin position="57"/>
        <end position="79"/>
    </location>
</feature>
<dbReference type="FunFam" id="3.40.50.300:FF:000218">
    <property type="entry name" value="Multidrug ABC transporter ATP-binding protein"/>
    <property type="match status" value="1"/>
</dbReference>
<evidence type="ECO:0000256" key="6">
    <source>
        <dbReference type="ARBA" id="ARBA00023136"/>
    </source>
</evidence>
<dbReference type="InterPro" id="IPR039421">
    <property type="entry name" value="Type_1_exporter"/>
</dbReference>
<evidence type="ECO:0000256" key="2">
    <source>
        <dbReference type="ARBA" id="ARBA00022692"/>
    </source>
</evidence>
<dbReference type="PANTHER" id="PTHR43394:SF1">
    <property type="entry name" value="ATP-BINDING CASSETTE SUB-FAMILY B MEMBER 10, MITOCHONDRIAL"/>
    <property type="match status" value="1"/>
</dbReference>
<evidence type="ECO:0000256" key="1">
    <source>
        <dbReference type="ARBA" id="ARBA00004651"/>
    </source>
</evidence>
<dbReference type="PROSITE" id="PS50893">
    <property type="entry name" value="ABC_TRANSPORTER_2"/>
    <property type="match status" value="1"/>
</dbReference>
<dbReference type="CDD" id="cd07346">
    <property type="entry name" value="ABC_6TM_exporters"/>
    <property type="match status" value="1"/>
</dbReference>
<dbReference type="EMBL" id="CP019082">
    <property type="protein sequence ID" value="APW59259.1"/>
    <property type="molecule type" value="Genomic_DNA"/>
</dbReference>
<sequence>MKTLRRIGGWLAPYKRSLALAFVLTAAAAVCNLPVPLLVQGLIDRVVTRNEWGLLPMYAVGLFAVFAAQSGLAWCNGLLIGRVGQGVVRDLRHALYERLQRLSLSYYDETPSGAILSRVMDDVGAIQVFVTSQTFTILTDLGTTLAIAGLLLYRDWRLAAVVLAVAPLFALNFRFFMKRIRATSTVIREKMDLIFGGLKAKLDGTIVIRAYAREPDEIADFATQLDDAHTPRVRDSNLGAAFANISGAIGGVGTAVVFAMGAYEVLEGRLTAGGAVSTAALAAMVFGPVARLADLAYVFEQAAASVDRLGEILDREVDVPEPEPAEARRLPGPDGRARGGVVFDRVGFGYVVGEPVVWDVRLDVKPGMKVALVGPTGCGKSTLVNLLMRFYDPTWGQIRLDGVPVDRIPTGDLRRQIGVVLQDPVVFRLSLADNIRYGAPDATDAQVEAAARAALVHGFAVALPEGYDTLVGEGGFKLSQGERQRLAIARAVCSDPALVILDEATSSLDTASEALIQAALANLLRDRTAIIIAHRLSTIVDADLIVVMDGGLIVQMGSHAQLLADRSGLYRRLCARQFGDPGPPPTHAQARPAFPPRALL</sequence>
<feature type="domain" description="ABC transporter" evidence="8">
    <location>
        <begin position="341"/>
        <end position="575"/>
    </location>
</feature>
<evidence type="ECO:0000256" key="5">
    <source>
        <dbReference type="ARBA" id="ARBA00022989"/>
    </source>
</evidence>
<dbReference type="GO" id="GO:0005886">
    <property type="term" value="C:plasma membrane"/>
    <property type="evidence" value="ECO:0007669"/>
    <property type="project" value="UniProtKB-SubCell"/>
</dbReference>
<dbReference type="InterPro" id="IPR017871">
    <property type="entry name" value="ABC_transporter-like_CS"/>
</dbReference>
<feature type="transmembrane region" description="Helical" evidence="7">
    <location>
        <begin position="128"/>
        <end position="152"/>
    </location>
</feature>
<dbReference type="InterPro" id="IPR036640">
    <property type="entry name" value="ABC1_TM_sf"/>
</dbReference>
<dbReference type="SUPFAM" id="SSF52540">
    <property type="entry name" value="P-loop containing nucleoside triphosphate hydrolases"/>
    <property type="match status" value="1"/>
</dbReference>
<dbReference type="PANTHER" id="PTHR43394">
    <property type="entry name" value="ATP-DEPENDENT PERMEASE MDL1, MITOCHONDRIAL"/>
    <property type="match status" value="1"/>
</dbReference>
<keyword evidence="3" id="KW-0547">Nucleotide-binding</keyword>
<evidence type="ECO:0000256" key="4">
    <source>
        <dbReference type="ARBA" id="ARBA00022840"/>
    </source>
</evidence>
<proteinExistence type="predicted"/>
<dbReference type="InterPro" id="IPR027417">
    <property type="entry name" value="P-loop_NTPase"/>
</dbReference>
<dbReference type="Pfam" id="PF00005">
    <property type="entry name" value="ABC_tran"/>
    <property type="match status" value="1"/>
</dbReference>
<organism evidence="10 11">
    <name type="scientific">Paludisphaera borealis</name>
    <dbReference type="NCBI Taxonomy" id="1387353"/>
    <lineage>
        <taxon>Bacteria</taxon>
        <taxon>Pseudomonadati</taxon>
        <taxon>Planctomycetota</taxon>
        <taxon>Planctomycetia</taxon>
        <taxon>Isosphaerales</taxon>
        <taxon>Isosphaeraceae</taxon>
        <taxon>Paludisphaera</taxon>
    </lineage>
</organism>
<keyword evidence="2 7" id="KW-0812">Transmembrane</keyword>
<dbReference type="Gene3D" id="1.20.1560.10">
    <property type="entry name" value="ABC transporter type 1, transmembrane domain"/>
    <property type="match status" value="1"/>
</dbReference>
<evidence type="ECO:0000256" key="3">
    <source>
        <dbReference type="ARBA" id="ARBA00022741"/>
    </source>
</evidence>
<dbReference type="AlphaFoldDB" id="A0A1U7CK04"/>
<keyword evidence="4 10" id="KW-0067">ATP-binding</keyword>
<dbReference type="STRING" id="1387353.BSF38_00675"/>
<feature type="transmembrane region" description="Helical" evidence="7">
    <location>
        <begin position="241"/>
        <end position="263"/>
    </location>
</feature>
<dbReference type="Proteomes" id="UP000186309">
    <property type="component" value="Chromosome"/>
</dbReference>
<comment type="subcellular location">
    <subcellularLocation>
        <location evidence="1">Cell membrane</location>
        <topology evidence="1">Multi-pass membrane protein</topology>
    </subcellularLocation>
</comment>
<evidence type="ECO:0000259" key="9">
    <source>
        <dbReference type="PROSITE" id="PS50929"/>
    </source>
</evidence>
<protein>
    <submittedName>
        <fullName evidence="10">Putative ABC transporter ATP-binding protein</fullName>
    </submittedName>
</protein>
<feature type="transmembrane region" description="Helical" evidence="7">
    <location>
        <begin position="158"/>
        <end position="177"/>
    </location>
</feature>
<dbReference type="GO" id="GO:0016887">
    <property type="term" value="F:ATP hydrolysis activity"/>
    <property type="evidence" value="ECO:0007669"/>
    <property type="project" value="InterPro"/>
</dbReference>
<keyword evidence="11" id="KW-1185">Reference proteome</keyword>
<dbReference type="InterPro" id="IPR003439">
    <property type="entry name" value="ABC_transporter-like_ATP-bd"/>
</dbReference>
<keyword evidence="6 7" id="KW-0472">Membrane</keyword>
<evidence type="ECO:0000313" key="10">
    <source>
        <dbReference type="EMBL" id="APW59259.1"/>
    </source>
</evidence>
<evidence type="ECO:0000256" key="7">
    <source>
        <dbReference type="SAM" id="Phobius"/>
    </source>
</evidence>
<reference evidence="11" key="1">
    <citation type="submission" date="2016-12" db="EMBL/GenBank/DDBJ databases">
        <title>Comparative genomics of four Isosphaeraceae planctomycetes: a common pool of plasmids and glycoside hydrolase genes.</title>
        <authorList>
            <person name="Ivanova A."/>
        </authorList>
    </citation>
    <scope>NUCLEOTIDE SEQUENCE [LARGE SCALE GENOMIC DNA]</scope>
    <source>
        <strain evidence="11">PX4</strain>
    </source>
</reference>
<name>A0A1U7CK04_9BACT</name>
<dbReference type="Gene3D" id="3.40.50.300">
    <property type="entry name" value="P-loop containing nucleotide triphosphate hydrolases"/>
    <property type="match status" value="1"/>
</dbReference>
<dbReference type="PROSITE" id="PS50929">
    <property type="entry name" value="ABC_TM1F"/>
    <property type="match status" value="1"/>
</dbReference>
<evidence type="ECO:0000313" key="11">
    <source>
        <dbReference type="Proteomes" id="UP000186309"/>
    </source>
</evidence>
<dbReference type="RefSeq" id="WP_076343465.1">
    <property type="nucleotide sequence ID" value="NZ_CP019082.1"/>
</dbReference>
<dbReference type="SMART" id="SM00382">
    <property type="entry name" value="AAA"/>
    <property type="match status" value="1"/>
</dbReference>
<dbReference type="GO" id="GO:0005524">
    <property type="term" value="F:ATP binding"/>
    <property type="evidence" value="ECO:0007669"/>
    <property type="project" value="UniProtKB-KW"/>
</dbReference>